<feature type="compositionally biased region" description="Basic residues" evidence="1">
    <location>
        <begin position="28"/>
        <end position="37"/>
    </location>
</feature>
<evidence type="ECO:0000256" key="1">
    <source>
        <dbReference type="SAM" id="MobiDB-lite"/>
    </source>
</evidence>
<accession>A0A5B7JIU5</accession>
<comment type="caution">
    <text evidence="2">The sequence shown here is derived from an EMBL/GenBank/DDBJ whole genome shotgun (WGS) entry which is preliminary data.</text>
</comment>
<reference evidence="2 3" key="1">
    <citation type="submission" date="2019-05" db="EMBL/GenBank/DDBJ databases">
        <title>Another draft genome of Portunus trituberculatus and its Hox gene families provides insights of decapod evolution.</title>
        <authorList>
            <person name="Jeong J.-H."/>
            <person name="Song I."/>
            <person name="Kim S."/>
            <person name="Choi T."/>
            <person name="Kim D."/>
            <person name="Ryu S."/>
            <person name="Kim W."/>
        </authorList>
    </citation>
    <scope>NUCLEOTIDE SEQUENCE [LARGE SCALE GENOMIC DNA]</scope>
    <source>
        <tissue evidence="2">Muscle</tissue>
    </source>
</reference>
<name>A0A5B7JIU5_PORTR</name>
<keyword evidence="3" id="KW-1185">Reference proteome</keyword>
<evidence type="ECO:0000313" key="3">
    <source>
        <dbReference type="Proteomes" id="UP000324222"/>
    </source>
</evidence>
<dbReference type="EMBL" id="VSRR010099619">
    <property type="protein sequence ID" value="MPC94709.1"/>
    <property type="molecule type" value="Genomic_DNA"/>
</dbReference>
<proteinExistence type="predicted"/>
<gene>
    <name evidence="2" type="ORF">E2C01_089890</name>
</gene>
<evidence type="ECO:0000313" key="2">
    <source>
        <dbReference type="EMBL" id="MPC94709.1"/>
    </source>
</evidence>
<dbReference type="Proteomes" id="UP000324222">
    <property type="component" value="Unassembled WGS sequence"/>
</dbReference>
<protein>
    <submittedName>
        <fullName evidence="2">Uncharacterized protein</fullName>
    </submittedName>
</protein>
<organism evidence="2 3">
    <name type="scientific">Portunus trituberculatus</name>
    <name type="common">Swimming crab</name>
    <name type="synonym">Neptunus trituberculatus</name>
    <dbReference type="NCBI Taxonomy" id="210409"/>
    <lineage>
        <taxon>Eukaryota</taxon>
        <taxon>Metazoa</taxon>
        <taxon>Ecdysozoa</taxon>
        <taxon>Arthropoda</taxon>
        <taxon>Crustacea</taxon>
        <taxon>Multicrustacea</taxon>
        <taxon>Malacostraca</taxon>
        <taxon>Eumalacostraca</taxon>
        <taxon>Eucarida</taxon>
        <taxon>Decapoda</taxon>
        <taxon>Pleocyemata</taxon>
        <taxon>Brachyura</taxon>
        <taxon>Eubrachyura</taxon>
        <taxon>Portunoidea</taxon>
        <taxon>Portunidae</taxon>
        <taxon>Portuninae</taxon>
        <taxon>Portunus</taxon>
    </lineage>
</organism>
<feature type="region of interest" description="Disordered" evidence="1">
    <location>
        <begin position="1"/>
        <end position="37"/>
    </location>
</feature>
<dbReference type="AlphaFoldDB" id="A0A5B7JIU5"/>
<sequence>MGDPLQTAARPRAPEFRSARRVGPPRPTNRRAKPARRRTITAMKGSCFHTAFLQTTILHGTKNNTIKV</sequence>